<accession>A0AAD7M3L4</accession>
<dbReference type="KEGG" id="qsa:O6P43_013327"/>
<dbReference type="AlphaFoldDB" id="A0AAD7M3L4"/>
<organism evidence="1 2">
    <name type="scientific">Quillaja saponaria</name>
    <name type="common">Soap bark tree</name>
    <dbReference type="NCBI Taxonomy" id="32244"/>
    <lineage>
        <taxon>Eukaryota</taxon>
        <taxon>Viridiplantae</taxon>
        <taxon>Streptophyta</taxon>
        <taxon>Embryophyta</taxon>
        <taxon>Tracheophyta</taxon>
        <taxon>Spermatophyta</taxon>
        <taxon>Magnoliopsida</taxon>
        <taxon>eudicotyledons</taxon>
        <taxon>Gunneridae</taxon>
        <taxon>Pentapetalae</taxon>
        <taxon>rosids</taxon>
        <taxon>fabids</taxon>
        <taxon>Fabales</taxon>
        <taxon>Quillajaceae</taxon>
        <taxon>Quillaja</taxon>
    </lineage>
</organism>
<reference evidence="1" key="1">
    <citation type="journal article" date="2023" name="Science">
        <title>Elucidation of the pathway for biosynthesis of saponin adjuvants from the soapbark tree.</title>
        <authorList>
            <person name="Reed J."/>
            <person name="Orme A."/>
            <person name="El-Demerdash A."/>
            <person name="Owen C."/>
            <person name="Martin L.B.B."/>
            <person name="Misra R.C."/>
            <person name="Kikuchi S."/>
            <person name="Rejzek M."/>
            <person name="Martin A.C."/>
            <person name="Harkess A."/>
            <person name="Leebens-Mack J."/>
            <person name="Louveau T."/>
            <person name="Stephenson M.J."/>
            <person name="Osbourn A."/>
        </authorList>
    </citation>
    <scope>NUCLEOTIDE SEQUENCE</scope>
    <source>
        <strain evidence="1">S10</strain>
    </source>
</reference>
<evidence type="ECO:0000313" key="2">
    <source>
        <dbReference type="Proteomes" id="UP001163823"/>
    </source>
</evidence>
<protein>
    <submittedName>
        <fullName evidence="1">F-box protein</fullName>
    </submittedName>
</protein>
<proteinExistence type="predicted"/>
<evidence type="ECO:0000313" key="1">
    <source>
        <dbReference type="EMBL" id="KAJ7969351.1"/>
    </source>
</evidence>
<sequence length="80" mass="8965">MGALVASSPPLLKCDLRSMSIGDDMVILISQECRNQTPLKLHACRNLSYAGMEAFATQRIVWVSKTFMWILKKLSVKQPP</sequence>
<dbReference type="Proteomes" id="UP001163823">
    <property type="component" value="Chromosome 5"/>
</dbReference>
<name>A0AAD7M3L4_QUISA</name>
<keyword evidence="2" id="KW-1185">Reference proteome</keyword>
<gene>
    <name evidence="1" type="ORF">O6P43_013327</name>
</gene>
<comment type="caution">
    <text evidence="1">The sequence shown here is derived from an EMBL/GenBank/DDBJ whole genome shotgun (WGS) entry which is preliminary data.</text>
</comment>
<dbReference type="EMBL" id="JARAOO010000005">
    <property type="protein sequence ID" value="KAJ7969351.1"/>
    <property type="molecule type" value="Genomic_DNA"/>
</dbReference>